<comment type="pathway">
    <text evidence="4">Sphingolipid metabolism.</text>
</comment>
<keyword evidence="12" id="KW-0732">Signal</keyword>
<keyword evidence="6" id="KW-0328">Glycosyltransferase</keyword>
<evidence type="ECO:0000256" key="1">
    <source>
        <dbReference type="ARBA" id="ARBA00004141"/>
    </source>
</evidence>
<feature type="transmembrane region" description="Helical" evidence="11">
    <location>
        <begin position="240"/>
        <end position="262"/>
    </location>
</feature>
<evidence type="ECO:0000256" key="9">
    <source>
        <dbReference type="ARBA" id="ARBA00022989"/>
    </source>
</evidence>
<comment type="pathway">
    <text evidence="3">Lipid metabolism; sphingolipid metabolism.</text>
</comment>
<evidence type="ECO:0000256" key="8">
    <source>
        <dbReference type="ARBA" id="ARBA00022692"/>
    </source>
</evidence>
<accession>A0ABP9VGH7</accession>
<evidence type="ECO:0000256" key="4">
    <source>
        <dbReference type="ARBA" id="ARBA00004991"/>
    </source>
</evidence>
<evidence type="ECO:0008006" key="15">
    <source>
        <dbReference type="Google" id="ProtNLM"/>
    </source>
</evidence>
<keyword evidence="8 11" id="KW-0812">Transmembrane</keyword>
<dbReference type="RefSeq" id="WP_353543346.1">
    <property type="nucleotide sequence ID" value="NZ_BAABRN010000047.1"/>
</dbReference>
<feature type="transmembrane region" description="Helical" evidence="11">
    <location>
        <begin position="274"/>
        <end position="291"/>
    </location>
</feature>
<organism evidence="13 14">
    <name type="scientific">Deinococcus xinjiangensis</name>
    <dbReference type="NCBI Taxonomy" id="457454"/>
    <lineage>
        <taxon>Bacteria</taxon>
        <taxon>Thermotogati</taxon>
        <taxon>Deinococcota</taxon>
        <taxon>Deinococci</taxon>
        <taxon>Deinococcales</taxon>
        <taxon>Deinococcaceae</taxon>
        <taxon>Deinococcus</taxon>
    </lineage>
</organism>
<proteinExistence type="predicted"/>
<evidence type="ECO:0000256" key="2">
    <source>
        <dbReference type="ARBA" id="ARBA00004236"/>
    </source>
</evidence>
<dbReference type="InterPro" id="IPR029044">
    <property type="entry name" value="Nucleotide-diphossugar_trans"/>
</dbReference>
<gene>
    <name evidence="13" type="ORF">Dxin01_03132</name>
</gene>
<dbReference type="InterPro" id="IPR025993">
    <property type="entry name" value="Ceramide_glucosylTrfase"/>
</dbReference>
<name>A0ABP9VGH7_9DEIO</name>
<comment type="subcellular location">
    <subcellularLocation>
        <location evidence="2">Cell membrane</location>
    </subcellularLocation>
    <subcellularLocation>
        <location evidence="1">Membrane</location>
        <topology evidence="1">Multi-pass membrane protein</topology>
    </subcellularLocation>
</comment>
<feature type="chain" id="PRO_5045749354" description="Glycosyl transferase family 2" evidence="12">
    <location>
        <begin position="30"/>
        <end position="369"/>
    </location>
</feature>
<evidence type="ECO:0000256" key="10">
    <source>
        <dbReference type="ARBA" id="ARBA00023136"/>
    </source>
</evidence>
<evidence type="ECO:0000313" key="13">
    <source>
        <dbReference type="EMBL" id="GAA5503375.1"/>
    </source>
</evidence>
<sequence length="369" mass="40819">MVKLKPPRKRDSMLPIFIFSALAAAEAHARRVLACLLAQDYPADSLQELSAAHPNLSWVDAPSLPEGWKGKNHACFVGQSHAEGEYICFIDADVQLKPHVLREAVLYAQNHQADLLSLSPMQLAERAGEKVLLSGLFLAVAAIVDPHNRPNHERVTPNGQFMLFKRSAYDQLGGHATIRSEISDDLALGRLVKRRGLRYEYAVAEAGSLTTRLYDSFGSAWKGFRKNILEITDTHSLGKLLFGVLYLLTLSFAALGLPVMVWQAHQLHPWNITLLADVGLTALVWAIFLFYGRHLRLGLPATLFIPFFFAHQCLPAGTQFCQTSPPANGDLERPDVLGSYTDCVPLGLNRQHMSNLTAMGITSRLHPVL</sequence>
<reference evidence="13 14" key="1">
    <citation type="submission" date="2024-02" db="EMBL/GenBank/DDBJ databases">
        <title>Deinococcus xinjiangensis NBRC 107630.</title>
        <authorList>
            <person name="Ichikawa N."/>
            <person name="Katano-Makiyama Y."/>
            <person name="Hidaka K."/>
        </authorList>
    </citation>
    <scope>NUCLEOTIDE SEQUENCE [LARGE SCALE GENOMIC DNA]</scope>
    <source>
        <strain evidence="13 14">NBRC 107630</strain>
    </source>
</reference>
<dbReference type="SUPFAM" id="SSF53448">
    <property type="entry name" value="Nucleotide-diphospho-sugar transferases"/>
    <property type="match status" value="1"/>
</dbReference>
<keyword evidence="14" id="KW-1185">Reference proteome</keyword>
<keyword evidence="10 11" id="KW-0472">Membrane</keyword>
<evidence type="ECO:0000256" key="5">
    <source>
        <dbReference type="ARBA" id="ARBA00022475"/>
    </source>
</evidence>
<protein>
    <recommendedName>
        <fullName evidence="15">Glycosyl transferase family 2</fullName>
    </recommendedName>
</protein>
<dbReference type="PANTHER" id="PTHR43646">
    <property type="entry name" value="GLYCOSYLTRANSFERASE"/>
    <property type="match status" value="1"/>
</dbReference>
<keyword evidence="7" id="KW-0808">Transferase</keyword>
<keyword evidence="5" id="KW-1003">Cell membrane</keyword>
<evidence type="ECO:0000256" key="3">
    <source>
        <dbReference type="ARBA" id="ARBA00004760"/>
    </source>
</evidence>
<evidence type="ECO:0000256" key="7">
    <source>
        <dbReference type="ARBA" id="ARBA00022679"/>
    </source>
</evidence>
<comment type="caution">
    <text evidence="13">The sequence shown here is derived from an EMBL/GenBank/DDBJ whole genome shotgun (WGS) entry which is preliminary data.</text>
</comment>
<dbReference type="PANTHER" id="PTHR43646:SF2">
    <property type="entry name" value="GLYCOSYLTRANSFERASE 2-LIKE DOMAIN-CONTAINING PROTEIN"/>
    <property type="match status" value="1"/>
</dbReference>
<dbReference type="Gene3D" id="3.90.550.10">
    <property type="entry name" value="Spore Coat Polysaccharide Biosynthesis Protein SpsA, Chain A"/>
    <property type="match status" value="1"/>
</dbReference>
<evidence type="ECO:0000256" key="6">
    <source>
        <dbReference type="ARBA" id="ARBA00022676"/>
    </source>
</evidence>
<dbReference type="Proteomes" id="UP001458946">
    <property type="component" value="Unassembled WGS sequence"/>
</dbReference>
<keyword evidence="9 11" id="KW-1133">Transmembrane helix</keyword>
<evidence type="ECO:0000256" key="12">
    <source>
        <dbReference type="SAM" id="SignalP"/>
    </source>
</evidence>
<evidence type="ECO:0000256" key="11">
    <source>
        <dbReference type="SAM" id="Phobius"/>
    </source>
</evidence>
<dbReference type="Pfam" id="PF13506">
    <property type="entry name" value="Glyco_transf_21"/>
    <property type="match status" value="1"/>
</dbReference>
<feature type="signal peptide" evidence="12">
    <location>
        <begin position="1"/>
        <end position="29"/>
    </location>
</feature>
<dbReference type="EMBL" id="BAABRN010000047">
    <property type="protein sequence ID" value="GAA5503375.1"/>
    <property type="molecule type" value="Genomic_DNA"/>
</dbReference>
<evidence type="ECO:0000313" key="14">
    <source>
        <dbReference type="Proteomes" id="UP001458946"/>
    </source>
</evidence>